<protein>
    <submittedName>
        <fullName evidence="2">Uncharacterized protein</fullName>
    </submittedName>
</protein>
<feature type="transmembrane region" description="Helical" evidence="1">
    <location>
        <begin position="63"/>
        <end position="82"/>
    </location>
</feature>
<dbReference type="OrthoDB" id="1015581at2"/>
<dbReference type="Proteomes" id="UP000030103">
    <property type="component" value="Unassembled WGS sequence"/>
</dbReference>
<evidence type="ECO:0000313" key="3">
    <source>
        <dbReference type="EMBL" id="SUB88137.1"/>
    </source>
</evidence>
<dbReference type="AlphaFoldDB" id="A0A0A2EAJ2"/>
<keyword evidence="1" id="KW-0472">Membrane</keyword>
<name>A0A0A2EAJ2_9PORP</name>
<evidence type="ECO:0000313" key="5">
    <source>
        <dbReference type="Proteomes" id="UP000254156"/>
    </source>
</evidence>
<reference evidence="3 5" key="2">
    <citation type="submission" date="2018-06" db="EMBL/GenBank/DDBJ databases">
        <authorList>
            <consortium name="Pathogen Informatics"/>
            <person name="Doyle S."/>
        </authorList>
    </citation>
    <scope>NUCLEOTIDE SEQUENCE [LARGE SCALE GENOMIC DNA]</scope>
    <source>
        <strain evidence="3 5">NCTC11632</strain>
    </source>
</reference>
<keyword evidence="1" id="KW-1133">Transmembrane helix</keyword>
<dbReference type="RefSeq" id="WP_025004374.1">
    <property type="nucleotide sequence ID" value="NZ_JRFA01000023.1"/>
</dbReference>
<feature type="transmembrane region" description="Helical" evidence="1">
    <location>
        <begin position="111"/>
        <end position="135"/>
    </location>
</feature>
<sequence length="137" mass="16219">MRKLIDYIVYRLYHVYLHKEPAPEAGAQTLVAMVVSSVIYFTCTLALKIIFRVSIDDIYPENPRLFTAIYIFGIMGIVYWWVRRKYTKKYITTTLTPKFQNNKYNKKIKGWMMIVACLLCTFACGISASMIDWFFRR</sequence>
<dbReference type="EMBL" id="UGTF01000002">
    <property type="protein sequence ID" value="SUB88137.1"/>
    <property type="molecule type" value="Genomic_DNA"/>
</dbReference>
<evidence type="ECO:0000313" key="2">
    <source>
        <dbReference type="EMBL" id="KGN73454.1"/>
    </source>
</evidence>
<gene>
    <name evidence="2" type="ORF">HQ47_08335</name>
    <name evidence="3" type="ORF">NCTC11632_00198</name>
</gene>
<keyword evidence="4" id="KW-1185">Reference proteome</keyword>
<dbReference type="Proteomes" id="UP000254156">
    <property type="component" value="Unassembled WGS sequence"/>
</dbReference>
<reference evidence="2 4" key="1">
    <citation type="submission" date="2014-09" db="EMBL/GenBank/DDBJ databases">
        <title>Draft Genome Sequence of Porphyromonas macacae COT-192_OH2859.</title>
        <authorList>
            <person name="Wallis C."/>
            <person name="Deusch O."/>
            <person name="O'Flynn C."/>
            <person name="Davis I."/>
            <person name="Horsfall A."/>
            <person name="Kirkwood N."/>
            <person name="Harris S."/>
            <person name="Eisen J.A."/>
            <person name="Coil D.A."/>
            <person name="Darling A.E."/>
            <person name="Jospin G."/>
            <person name="Alexiev A."/>
        </authorList>
    </citation>
    <scope>NUCLEOTIDE SEQUENCE [LARGE SCALE GENOMIC DNA]</scope>
    <source>
        <strain evidence="4">COT-192 OH2859</strain>
        <strain evidence="2">COT-192_OH2859</strain>
    </source>
</reference>
<organism evidence="2 4">
    <name type="scientific">Porphyromonas macacae</name>
    <dbReference type="NCBI Taxonomy" id="28115"/>
    <lineage>
        <taxon>Bacteria</taxon>
        <taxon>Pseudomonadati</taxon>
        <taxon>Bacteroidota</taxon>
        <taxon>Bacteroidia</taxon>
        <taxon>Bacteroidales</taxon>
        <taxon>Porphyromonadaceae</taxon>
        <taxon>Porphyromonas</taxon>
    </lineage>
</organism>
<evidence type="ECO:0000313" key="4">
    <source>
        <dbReference type="Proteomes" id="UP000030103"/>
    </source>
</evidence>
<proteinExistence type="predicted"/>
<dbReference type="EMBL" id="JRFA01000023">
    <property type="protein sequence ID" value="KGN73454.1"/>
    <property type="molecule type" value="Genomic_DNA"/>
</dbReference>
<dbReference type="STRING" id="28115.HQ47_08335"/>
<accession>A0A0A2EAJ2</accession>
<feature type="transmembrane region" description="Helical" evidence="1">
    <location>
        <begin position="30"/>
        <end position="51"/>
    </location>
</feature>
<keyword evidence="1" id="KW-0812">Transmembrane</keyword>
<evidence type="ECO:0000256" key="1">
    <source>
        <dbReference type="SAM" id="Phobius"/>
    </source>
</evidence>